<evidence type="ECO:0000313" key="1">
    <source>
        <dbReference type="EMBL" id="JAD96206.1"/>
    </source>
</evidence>
<sequence>MQGRGRLRIHRHVKRGLVVICARKLQWTDYPCPVLTVAADPVTLSMTICFSWNTSMTNVWHIFSLLISLHLNFPDDIVFSYMITYSYLST</sequence>
<organism evidence="1">
    <name type="scientific">Arundo donax</name>
    <name type="common">Giant reed</name>
    <name type="synonym">Donax arundinaceus</name>
    <dbReference type="NCBI Taxonomy" id="35708"/>
    <lineage>
        <taxon>Eukaryota</taxon>
        <taxon>Viridiplantae</taxon>
        <taxon>Streptophyta</taxon>
        <taxon>Embryophyta</taxon>
        <taxon>Tracheophyta</taxon>
        <taxon>Spermatophyta</taxon>
        <taxon>Magnoliopsida</taxon>
        <taxon>Liliopsida</taxon>
        <taxon>Poales</taxon>
        <taxon>Poaceae</taxon>
        <taxon>PACMAD clade</taxon>
        <taxon>Arundinoideae</taxon>
        <taxon>Arundineae</taxon>
        <taxon>Arundo</taxon>
    </lineage>
</organism>
<name>A0A0A9E811_ARUDO</name>
<protein>
    <submittedName>
        <fullName evidence="1">Uncharacterized protein</fullName>
    </submittedName>
</protein>
<dbReference type="AlphaFoldDB" id="A0A0A9E811"/>
<dbReference type="EMBL" id="GBRH01201689">
    <property type="protein sequence ID" value="JAD96206.1"/>
    <property type="molecule type" value="Transcribed_RNA"/>
</dbReference>
<accession>A0A0A9E811</accession>
<reference evidence="1" key="2">
    <citation type="journal article" date="2015" name="Data Brief">
        <title>Shoot transcriptome of the giant reed, Arundo donax.</title>
        <authorList>
            <person name="Barrero R.A."/>
            <person name="Guerrero F.D."/>
            <person name="Moolhuijzen P."/>
            <person name="Goolsby J.A."/>
            <person name="Tidwell J."/>
            <person name="Bellgard S.E."/>
            <person name="Bellgard M.I."/>
        </authorList>
    </citation>
    <scope>NUCLEOTIDE SEQUENCE</scope>
    <source>
        <tissue evidence="1">Shoot tissue taken approximately 20 cm above the soil surface</tissue>
    </source>
</reference>
<reference evidence="1" key="1">
    <citation type="submission" date="2014-09" db="EMBL/GenBank/DDBJ databases">
        <authorList>
            <person name="Magalhaes I.L.F."/>
            <person name="Oliveira U."/>
            <person name="Santos F.R."/>
            <person name="Vidigal T.H.D.A."/>
            <person name="Brescovit A.D."/>
            <person name="Santos A.J."/>
        </authorList>
    </citation>
    <scope>NUCLEOTIDE SEQUENCE</scope>
    <source>
        <tissue evidence="1">Shoot tissue taken approximately 20 cm above the soil surface</tissue>
    </source>
</reference>
<proteinExistence type="predicted"/>